<gene>
    <name evidence="1" type="ORF">V0288_12895</name>
</gene>
<dbReference type="RefSeq" id="WP_332865502.1">
    <property type="nucleotide sequence ID" value="NZ_JBAFSM010000022.1"/>
</dbReference>
<accession>A0AAW9QWF9</accession>
<evidence type="ECO:0000313" key="1">
    <source>
        <dbReference type="EMBL" id="MEG3438018.1"/>
    </source>
</evidence>
<name>A0AAW9QWF9_9CHRO</name>
<keyword evidence="2" id="KW-1185">Reference proteome</keyword>
<dbReference type="EMBL" id="JBAFSM010000022">
    <property type="protein sequence ID" value="MEG3438018.1"/>
    <property type="molecule type" value="Genomic_DNA"/>
</dbReference>
<comment type="caution">
    <text evidence="1">The sequence shown here is derived from an EMBL/GenBank/DDBJ whole genome shotgun (WGS) entry which is preliminary data.</text>
</comment>
<sequence>MVGYSRYSIAGARVRSLRPVWLEGYFLYYLDKHEDRLRRFHSRSSDR</sequence>
<evidence type="ECO:0000313" key="2">
    <source>
        <dbReference type="Proteomes" id="UP001328733"/>
    </source>
</evidence>
<organism evidence="1 2">
    <name type="scientific">Pannus brasiliensis CCIBt3594</name>
    <dbReference type="NCBI Taxonomy" id="1427578"/>
    <lineage>
        <taxon>Bacteria</taxon>
        <taxon>Bacillati</taxon>
        <taxon>Cyanobacteriota</taxon>
        <taxon>Cyanophyceae</taxon>
        <taxon>Oscillatoriophycideae</taxon>
        <taxon>Chroococcales</taxon>
        <taxon>Microcystaceae</taxon>
        <taxon>Pannus</taxon>
    </lineage>
</organism>
<reference evidence="1 2" key="1">
    <citation type="submission" date="2024-01" db="EMBL/GenBank/DDBJ databases">
        <title>Genomic insights into the taxonomy and metabolism of the cyanobacterium Pannus brasiliensis CCIBt3594.</title>
        <authorList>
            <person name="Machado M."/>
            <person name="Botero N.B."/>
            <person name="Andreote A.P.D."/>
            <person name="Feitosa A.M.T."/>
            <person name="Popin R."/>
            <person name="Sivonen K."/>
            <person name="Fiore M.F."/>
        </authorList>
    </citation>
    <scope>NUCLEOTIDE SEQUENCE [LARGE SCALE GENOMIC DNA]</scope>
    <source>
        <strain evidence="1 2">CCIBt3594</strain>
    </source>
</reference>
<dbReference type="Proteomes" id="UP001328733">
    <property type="component" value="Unassembled WGS sequence"/>
</dbReference>
<dbReference type="AlphaFoldDB" id="A0AAW9QWF9"/>
<protein>
    <submittedName>
        <fullName evidence="1">Uncharacterized protein</fullName>
    </submittedName>
</protein>
<proteinExistence type="predicted"/>